<dbReference type="GO" id="GO:0003680">
    <property type="term" value="F:minor groove of adenine-thymine-rich DNA binding"/>
    <property type="evidence" value="ECO:0007669"/>
    <property type="project" value="TreeGrafter"/>
</dbReference>
<dbReference type="SMART" id="SM00528">
    <property type="entry name" value="HNS"/>
    <property type="match status" value="1"/>
</dbReference>
<sequence length="125" mass="14700">MNKKPNFDGMSVDELWQLHEELSQVLSVRLTSEKRELEKRLAQLRREKEMRQPESAEARSAPRERRKYPRVFPKYRNPDEPSETWSGRGKQPRWLTAALKTGHKIEEFVIGKPEGSGDGSRRRRA</sequence>
<dbReference type="GO" id="GO:0003681">
    <property type="term" value="F:bent DNA binding"/>
    <property type="evidence" value="ECO:0007669"/>
    <property type="project" value="TreeGrafter"/>
</dbReference>
<dbReference type="AlphaFoldDB" id="A0A0R3L5G3"/>
<name>A0A0R3L5G3_9BRAD</name>
<feature type="domain" description="DNA-binding protein H-NS-like C-terminal" evidence="6">
    <location>
        <begin position="65"/>
        <end position="110"/>
    </location>
</feature>
<feature type="compositionally biased region" description="Basic and acidic residues" evidence="5">
    <location>
        <begin position="44"/>
        <end position="63"/>
    </location>
</feature>
<dbReference type="EMBL" id="LLXZ01000152">
    <property type="protein sequence ID" value="KRR02859.1"/>
    <property type="molecule type" value="Genomic_DNA"/>
</dbReference>
<dbReference type="PANTHER" id="PTHR38097:SF2">
    <property type="entry name" value="DNA-BINDING PROTEIN STPA"/>
    <property type="match status" value="1"/>
</dbReference>
<keyword evidence="4" id="KW-0238">DNA-binding</keyword>
<evidence type="ECO:0000259" key="6">
    <source>
        <dbReference type="SMART" id="SM00528"/>
    </source>
</evidence>
<dbReference type="GO" id="GO:0005829">
    <property type="term" value="C:cytosol"/>
    <property type="evidence" value="ECO:0007669"/>
    <property type="project" value="TreeGrafter"/>
</dbReference>
<dbReference type="Pfam" id="PF00816">
    <property type="entry name" value="Histone_HNS"/>
    <property type="match status" value="1"/>
</dbReference>
<gene>
    <name evidence="7" type="ORF">CQ12_07135</name>
</gene>
<dbReference type="STRING" id="280332.CQ12_07135"/>
<proteinExistence type="inferred from homology"/>
<comment type="similarity">
    <text evidence="2">Belongs to the histone-like protein H-NS family.</text>
</comment>
<keyword evidence="8" id="KW-1185">Reference proteome</keyword>
<dbReference type="GO" id="GO:0001217">
    <property type="term" value="F:DNA-binding transcription repressor activity"/>
    <property type="evidence" value="ECO:0007669"/>
    <property type="project" value="TreeGrafter"/>
</dbReference>
<dbReference type="SUPFAM" id="SSF81273">
    <property type="entry name" value="H-NS histone-like proteins"/>
    <property type="match status" value="1"/>
</dbReference>
<evidence type="ECO:0000256" key="2">
    <source>
        <dbReference type="ARBA" id="ARBA00010610"/>
    </source>
</evidence>
<dbReference type="Proteomes" id="UP000050863">
    <property type="component" value="Unassembled WGS sequence"/>
</dbReference>
<dbReference type="InterPro" id="IPR027444">
    <property type="entry name" value="H-NS_C_dom"/>
</dbReference>
<evidence type="ECO:0000256" key="4">
    <source>
        <dbReference type="ARBA" id="ARBA00023125"/>
    </source>
</evidence>
<evidence type="ECO:0000313" key="7">
    <source>
        <dbReference type="EMBL" id="KRR02859.1"/>
    </source>
</evidence>
<dbReference type="GO" id="GO:0000976">
    <property type="term" value="F:transcription cis-regulatory region binding"/>
    <property type="evidence" value="ECO:0007669"/>
    <property type="project" value="TreeGrafter"/>
</dbReference>
<evidence type="ECO:0000313" key="8">
    <source>
        <dbReference type="Proteomes" id="UP000050863"/>
    </source>
</evidence>
<reference evidence="7 8" key="1">
    <citation type="submission" date="2014-03" db="EMBL/GenBank/DDBJ databases">
        <title>Bradyrhizobium valentinum sp. nov., isolated from effective nodules of Lupinus mariae-josephae, a lupine endemic of basic-lime soils in Eastern Spain.</title>
        <authorList>
            <person name="Duran D."/>
            <person name="Rey L."/>
            <person name="Navarro A."/>
            <person name="Busquets A."/>
            <person name="Imperial J."/>
            <person name="Ruiz-Argueso T."/>
        </authorList>
    </citation>
    <scope>NUCLEOTIDE SEQUENCE [LARGE SCALE GENOMIC DNA]</scope>
    <source>
        <strain evidence="7 8">PAC68</strain>
    </source>
</reference>
<dbReference type="OrthoDB" id="5297879at2"/>
<dbReference type="GO" id="GO:0032993">
    <property type="term" value="C:protein-DNA complex"/>
    <property type="evidence" value="ECO:0007669"/>
    <property type="project" value="TreeGrafter"/>
</dbReference>
<keyword evidence="3" id="KW-0963">Cytoplasm</keyword>
<dbReference type="PANTHER" id="PTHR38097">
    <property type="match status" value="1"/>
</dbReference>
<feature type="region of interest" description="Disordered" evidence="5">
    <location>
        <begin position="44"/>
        <end position="93"/>
    </location>
</feature>
<accession>A0A0R3L5G3</accession>
<evidence type="ECO:0000256" key="5">
    <source>
        <dbReference type="SAM" id="MobiDB-lite"/>
    </source>
</evidence>
<comment type="subcellular location">
    <subcellularLocation>
        <location evidence="1">Cytoplasm</location>
        <location evidence="1">Nucleoid</location>
    </subcellularLocation>
</comment>
<evidence type="ECO:0000256" key="3">
    <source>
        <dbReference type="ARBA" id="ARBA00022490"/>
    </source>
</evidence>
<dbReference type="RefSeq" id="WP_057837986.1">
    <property type="nucleotide sequence ID" value="NZ_LLXZ01000152.1"/>
</dbReference>
<dbReference type="GO" id="GO:0009295">
    <property type="term" value="C:nucleoid"/>
    <property type="evidence" value="ECO:0007669"/>
    <property type="project" value="UniProtKB-SubCell"/>
</dbReference>
<dbReference type="Gene3D" id="4.10.430.10">
    <property type="entry name" value="Histone-like protein H-NS, C-terminal domain"/>
    <property type="match status" value="1"/>
</dbReference>
<evidence type="ECO:0000256" key="1">
    <source>
        <dbReference type="ARBA" id="ARBA00004453"/>
    </source>
</evidence>
<dbReference type="InterPro" id="IPR037150">
    <property type="entry name" value="H-NS_C_dom_sf"/>
</dbReference>
<organism evidence="7 8">
    <name type="scientific">Bradyrhizobium jicamae</name>
    <dbReference type="NCBI Taxonomy" id="280332"/>
    <lineage>
        <taxon>Bacteria</taxon>
        <taxon>Pseudomonadati</taxon>
        <taxon>Pseudomonadota</taxon>
        <taxon>Alphaproteobacteria</taxon>
        <taxon>Hyphomicrobiales</taxon>
        <taxon>Nitrobacteraceae</taxon>
        <taxon>Bradyrhizobium</taxon>
    </lineage>
</organism>
<protein>
    <submittedName>
        <fullName evidence="7">Histidinol phosphate phosphatase</fullName>
    </submittedName>
</protein>
<comment type="caution">
    <text evidence="7">The sequence shown here is derived from an EMBL/GenBank/DDBJ whole genome shotgun (WGS) entry which is preliminary data.</text>
</comment>